<sequence>MVTGASEGASDVEARAFAAGLRSLLEWLHVPAQGAGNEVVALVQDTLGPAGREHSVVARELPPFEHVNLQTALDAWTAADGRRVEVHGVVLPPHFGGIDLQQLMTGEALPPVRLSAPSVVDLPNGPGSTLACLRSALLLVSDDAGRYLLMLQAPREHEQPTLRVEVAGLPVQQAQAVLAELDRLRRELNVYRGHLVEVTPTPMGTVELTFLDPPDLGRDDVVLPAAVLDRIERHALGVAEHRAGLRSAGQHLKRGLLLYGPPGTGKTHTVRYLLGRMGDYTRLLLTGRSLGVVGSVTELARELQPAVVVLEDVDLVAMDRSFGPGGSPVLFDLLDAMDGAAPDADLLFVLTTNRADLLEPALAARPGRIDVAVDVDLPDAAARRRLLELYGRAVPLRLSDGDVTAAVERTGGVTASFLKELLRRAVLEALHEQDPLREVTAVHVTRALDDLLDSTQQVTRTLLGVGGAGGVGAEEDGVPLQPGPAPAVVYTGSYHPYRHRR</sequence>
<proteinExistence type="predicted"/>
<evidence type="ECO:0000259" key="1">
    <source>
        <dbReference type="SMART" id="SM00382"/>
    </source>
</evidence>
<evidence type="ECO:0000313" key="2">
    <source>
        <dbReference type="EMBL" id="SFO38775.1"/>
    </source>
</evidence>
<protein>
    <submittedName>
        <fullName evidence="2">ATPase family associated with various cellular activities (AAA)</fullName>
    </submittedName>
</protein>
<reference evidence="3" key="1">
    <citation type="submission" date="2016-10" db="EMBL/GenBank/DDBJ databases">
        <authorList>
            <person name="Varghese N."/>
            <person name="Submissions S."/>
        </authorList>
    </citation>
    <scope>NUCLEOTIDE SEQUENCE [LARGE SCALE GENOMIC DNA]</scope>
    <source>
        <strain evidence="3">DSM 43161</strain>
    </source>
</reference>
<dbReference type="GO" id="GO:0005524">
    <property type="term" value="F:ATP binding"/>
    <property type="evidence" value="ECO:0007669"/>
    <property type="project" value="InterPro"/>
</dbReference>
<accession>A0A1I5GRY0</accession>
<name>A0A1I5GRY0_9ACTN</name>
<gene>
    <name evidence="2" type="ORF">SAMN05660359_03084</name>
</gene>
<keyword evidence="3" id="KW-1185">Reference proteome</keyword>
<dbReference type="InterPro" id="IPR050168">
    <property type="entry name" value="AAA_ATPase_domain"/>
</dbReference>
<organism evidence="2 3">
    <name type="scientific">Geodermatophilus obscurus</name>
    <dbReference type="NCBI Taxonomy" id="1861"/>
    <lineage>
        <taxon>Bacteria</taxon>
        <taxon>Bacillati</taxon>
        <taxon>Actinomycetota</taxon>
        <taxon>Actinomycetes</taxon>
        <taxon>Geodermatophilales</taxon>
        <taxon>Geodermatophilaceae</taxon>
        <taxon>Geodermatophilus</taxon>
    </lineage>
</organism>
<dbReference type="InterPro" id="IPR003593">
    <property type="entry name" value="AAA+_ATPase"/>
</dbReference>
<dbReference type="PANTHER" id="PTHR23077">
    <property type="entry name" value="AAA-FAMILY ATPASE"/>
    <property type="match status" value="1"/>
</dbReference>
<feature type="domain" description="AAA+ ATPase" evidence="1">
    <location>
        <begin position="252"/>
        <end position="379"/>
    </location>
</feature>
<dbReference type="InterPro" id="IPR003959">
    <property type="entry name" value="ATPase_AAA_core"/>
</dbReference>
<dbReference type="SMART" id="SM00382">
    <property type="entry name" value="AAA"/>
    <property type="match status" value="1"/>
</dbReference>
<dbReference type="AlphaFoldDB" id="A0A1I5GRY0"/>
<dbReference type="GO" id="GO:0016887">
    <property type="term" value="F:ATP hydrolysis activity"/>
    <property type="evidence" value="ECO:0007669"/>
    <property type="project" value="InterPro"/>
</dbReference>
<dbReference type="Proteomes" id="UP000183642">
    <property type="component" value="Unassembled WGS sequence"/>
</dbReference>
<dbReference type="SUPFAM" id="SSF52540">
    <property type="entry name" value="P-loop containing nucleoside triphosphate hydrolases"/>
    <property type="match status" value="1"/>
</dbReference>
<dbReference type="EMBL" id="FOWE01000007">
    <property type="protein sequence ID" value="SFO38775.1"/>
    <property type="molecule type" value="Genomic_DNA"/>
</dbReference>
<dbReference type="Gene3D" id="3.40.50.300">
    <property type="entry name" value="P-loop containing nucleotide triphosphate hydrolases"/>
    <property type="match status" value="1"/>
</dbReference>
<dbReference type="InterPro" id="IPR027417">
    <property type="entry name" value="P-loop_NTPase"/>
</dbReference>
<dbReference type="Pfam" id="PF00004">
    <property type="entry name" value="AAA"/>
    <property type="match status" value="1"/>
</dbReference>
<evidence type="ECO:0000313" key="3">
    <source>
        <dbReference type="Proteomes" id="UP000183642"/>
    </source>
</evidence>
<dbReference type="CDD" id="cd19481">
    <property type="entry name" value="RecA-like_protease"/>
    <property type="match status" value="1"/>
</dbReference>
<dbReference type="Gene3D" id="1.10.8.60">
    <property type="match status" value="1"/>
</dbReference>